<evidence type="ECO:0000259" key="1">
    <source>
        <dbReference type="PROSITE" id="PS50181"/>
    </source>
</evidence>
<evidence type="ECO:0000313" key="3">
    <source>
        <dbReference type="Proteomes" id="UP000236316"/>
    </source>
</evidence>
<keyword evidence="3" id="KW-1185">Reference proteome</keyword>
<sequence length="372" mass="43087">MDILSNEIIYNILLYCNIKDLRNINLVNKLWNNIIMDDILWKDKLYLDFDKCDKGNFKRWYDRYITIIKKGKILICELPNDAYPGLGQDITIGHEGGQDIIGRMLPYEGIKCIYGFNYIAILTEYLELKVIDVIDRIQHIVDCNIDDIIHGGADTMIYLKDGDVWCYVHDGFEKIQRVTCGEMIRKVSYCHPYISYVDKDGRYNRRYHNDETEAWDLIITNGYYDGGIQDIADLGSDVLIFTKDKTPISLNCYLCNEVLNVIKDNNIDRMDCNLTFYVKDRGNIILLDVDYDFNNINECRGYILNNDFEGINGIKCVSTCSEGEIMALCGDGIVYLRFYNYDIKVRGTVDFVTQLTIKAKSIYSGYNISVIM</sequence>
<accession>A0A2I2L3P2</accession>
<gene>
    <name evidence="2" type="ORF">ORPV_227</name>
</gene>
<reference evidence="2" key="1">
    <citation type="submission" date="2017-08" db="EMBL/GenBank/DDBJ databases">
        <authorList>
            <consortium name="Urmite Genomes"/>
        </authorList>
    </citation>
    <scope>NUCLEOTIDE SEQUENCE [LARGE SCALE GENOMIC DNA]</scope>
    <source>
        <strain evidence="2">IHUMI-LCC2</strain>
    </source>
</reference>
<feature type="domain" description="F-box" evidence="1">
    <location>
        <begin position="1"/>
        <end position="44"/>
    </location>
</feature>
<dbReference type="SMART" id="SM00256">
    <property type="entry name" value="FBOX"/>
    <property type="match status" value="1"/>
</dbReference>
<dbReference type="InterPro" id="IPR036047">
    <property type="entry name" value="F-box-like_dom_sf"/>
</dbReference>
<proteinExistence type="predicted"/>
<evidence type="ECO:0000313" key="2">
    <source>
        <dbReference type="EMBL" id="SNW62131.1"/>
    </source>
</evidence>
<dbReference type="KEGG" id="vg:35381992"/>
<dbReference type="RefSeq" id="YP_009448433.1">
    <property type="nucleotide sequence ID" value="NC_036594.1"/>
</dbReference>
<name>A0A2I2L3P2_9VIRU</name>
<dbReference type="PROSITE" id="PS50181">
    <property type="entry name" value="FBOX"/>
    <property type="match status" value="1"/>
</dbReference>
<dbReference type="InterPro" id="IPR001810">
    <property type="entry name" value="F-box_dom"/>
</dbReference>
<organism evidence="2">
    <name type="scientific">Orpheovirus IHUMI-LCC2</name>
    <dbReference type="NCBI Taxonomy" id="2023057"/>
    <lineage>
        <taxon>Viruses</taxon>
        <taxon>Varidnaviria</taxon>
        <taxon>Bamfordvirae</taxon>
        <taxon>Nucleocytoviricota</taxon>
        <taxon>Megaviricetes</taxon>
        <taxon>Pimascovirales</taxon>
        <taxon>Ocovirineae</taxon>
        <taxon>Orpheoviridae</taxon>
        <taxon>Alphaorpheovirus</taxon>
        <taxon>Alphaorpheovirus massiliense</taxon>
    </lineage>
</organism>
<dbReference type="GeneID" id="35381992"/>
<dbReference type="Pfam" id="PF12937">
    <property type="entry name" value="F-box-like"/>
    <property type="match status" value="1"/>
</dbReference>
<dbReference type="Gene3D" id="1.20.1280.50">
    <property type="match status" value="1"/>
</dbReference>
<dbReference type="SUPFAM" id="SSF81383">
    <property type="entry name" value="F-box domain"/>
    <property type="match status" value="1"/>
</dbReference>
<dbReference type="EMBL" id="LT906555">
    <property type="protein sequence ID" value="SNW62131.1"/>
    <property type="molecule type" value="Genomic_DNA"/>
</dbReference>
<protein>
    <submittedName>
        <fullName evidence="2">F-box domain-containing protein</fullName>
    </submittedName>
</protein>
<dbReference type="Proteomes" id="UP000236316">
    <property type="component" value="Segment"/>
</dbReference>